<keyword evidence="5 7" id="KW-1133">Transmembrane helix</keyword>
<feature type="transmembrane region" description="Helical" evidence="7">
    <location>
        <begin position="52"/>
        <end position="69"/>
    </location>
</feature>
<dbReference type="SUPFAM" id="SSF144091">
    <property type="entry name" value="Rhomboid-like"/>
    <property type="match status" value="1"/>
</dbReference>
<feature type="domain" description="Peptidase S54 rhomboid" evidence="8">
    <location>
        <begin position="13"/>
        <end position="148"/>
    </location>
</feature>
<keyword evidence="3 7" id="KW-0812">Transmembrane</keyword>
<evidence type="ECO:0000256" key="5">
    <source>
        <dbReference type="ARBA" id="ARBA00022989"/>
    </source>
</evidence>
<evidence type="ECO:0000256" key="7">
    <source>
        <dbReference type="SAM" id="Phobius"/>
    </source>
</evidence>
<dbReference type="EC" id="3.4.21.105" evidence="9"/>
<comment type="subcellular location">
    <subcellularLocation>
        <location evidence="1">Membrane</location>
        <topology evidence="1">Multi-pass membrane protein</topology>
    </subcellularLocation>
</comment>
<evidence type="ECO:0000256" key="6">
    <source>
        <dbReference type="ARBA" id="ARBA00023136"/>
    </source>
</evidence>
<dbReference type="PANTHER" id="PTHR43731:SF14">
    <property type="entry name" value="PRESENILIN-ASSOCIATED RHOMBOID-LIKE PROTEIN, MITOCHONDRIAL"/>
    <property type="match status" value="1"/>
</dbReference>
<name>A0ABU5CEU2_9BACI</name>
<dbReference type="Gene3D" id="1.20.1540.10">
    <property type="entry name" value="Rhomboid-like"/>
    <property type="match status" value="1"/>
</dbReference>
<feature type="transmembrane region" description="Helical" evidence="7">
    <location>
        <begin position="107"/>
        <end position="125"/>
    </location>
</feature>
<dbReference type="EMBL" id="JAROCA020000001">
    <property type="protein sequence ID" value="MDY0404856.1"/>
    <property type="molecule type" value="Genomic_DNA"/>
</dbReference>
<keyword evidence="4 9" id="KW-0378">Hydrolase</keyword>
<sequence length="171" mass="19533">MGGGKGFNNMDYDEWYRLLTSLLFHQNILHLLGNTFGIYFVGIILENKIDRWQFFILYLMGNLGASIVFSIFTNYIAGTGASPGIYALIACIIILRLRDKEFLDLHYGNWPVNYTLFYFILGNFYGASAFVVHILGFSFGAIITLIFIYLKLFLHQNETNDSVVQDRGALK</sequence>
<keyword evidence="10" id="KW-1185">Reference proteome</keyword>
<reference evidence="9 10" key="1">
    <citation type="submission" date="2023-10" db="EMBL/GenBank/DDBJ databases">
        <title>179-bfca-hs.</title>
        <authorList>
            <person name="Miliotis G."/>
            <person name="Sengupta P."/>
            <person name="Hameed A."/>
            <person name="Chuvochina M."/>
            <person name="Mcdonagh F."/>
            <person name="Simpson A.C."/>
            <person name="Singh N.K."/>
            <person name="Rekha P.D."/>
            <person name="Raman K."/>
            <person name="Hugenholtz P."/>
            <person name="Venkateswaran K."/>
        </authorList>
    </citation>
    <scope>NUCLEOTIDE SEQUENCE [LARGE SCALE GENOMIC DNA]</scope>
    <source>
        <strain evidence="9 10">179-BFC-A-HS</strain>
    </source>
</reference>
<evidence type="ECO:0000313" key="10">
    <source>
        <dbReference type="Proteomes" id="UP001228376"/>
    </source>
</evidence>
<feature type="transmembrane region" description="Helical" evidence="7">
    <location>
        <begin position="28"/>
        <end position="45"/>
    </location>
</feature>
<evidence type="ECO:0000313" key="9">
    <source>
        <dbReference type="EMBL" id="MDY0404856.1"/>
    </source>
</evidence>
<dbReference type="InterPro" id="IPR035952">
    <property type="entry name" value="Rhomboid-like_sf"/>
</dbReference>
<organism evidence="9 10">
    <name type="scientific">Tigheibacillus jepli</name>
    <dbReference type="NCBI Taxonomy" id="3035914"/>
    <lineage>
        <taxon>Bacteria</taxon>
        <taxon>Bacillati</taxon>
        <taxon>Bacillota</taxon>
        <taxon>Bacilli</taxon>
        <taxon>Bacillales</taxon>
        <taxon>Bacillaceae</taxon>
        <taxon>Tigheibacillus</taxon>
    </lineage>
</organism>
<evidence type="ECO:0000259" key="8">
    <source>
        <dbReference type="Pfam" id="PF01694"/>
    </source>
</evidence>
<dbReference type="Pfam" id="PF01694">
    <property type="entry name" value="Rhomboid"/>
    <property type="match status" value="1"/>
</dbReference>
<gene>
    <name evidence="9" type="ORF">P5G51_005070</name>
</gene>
<feature type="transmembrane region" description="Helical" evidence="7">
    <location>
        <begin position="131"/>
        <end position="150"/>
    </location>
</feature>
<comment type="similarity">
    <text evidence="2">Belongs to the peptidase S54 family.</text>
</comment>
<evidence type="ECO:0000256" key="1">
    <source>
        <dbReference type="ARBA" id="ARBA00004141"/>
    </source>
</evidence>
<proteinExistence type="inferred from homology"/>
<dbReference type="GO" id="GO:0008233">
    <property type="term" value="F:peptidase activity"/>
    <property type="evidence" value="ECO:0007669"/>
    <property type="project" value="UniProtKB-KW"/>
</dbReference>
<comment type="caution">
    <text evidence="9">The sequence shown here is derived from an EMBL/GenBank/DDBJ whole genome shotgun (WGS) entry which is preliminary data.</text>
</comment>
<dbReference type="InterPro" id="IPR050925">
    <property type="entry name" value="Rhomboid_protease_S54"/>
</dbReference>
<dbReference type="Proteomes" id="UP001228376">
    <property type="component" value="Unassembled WGS sequence"/>
</dbReference>
<protein>
    <submittedName>
        <fullName evidence="9">Rhomboid family intramembrane serine protease</fullName>
        <ecNumber evidence="9">3.4.21.105</ecNumber>
    </submittedName>
</protein>
<dbReference type="PANTHER" id="PTHR43731">
    <property type="entry name" value="RHOMBOID PROTEASE"/>
    <property type="match status" value="1"/>
</dbReference>
<dbReference type="GO" id="GO:0006508">
    <property type="term" value="P:proteolysis"/>
    <property type="evidence" value="ECO:0007669"/>
    <property type="project" value="UniProtKB-KW"/>
</dbReference>
<evidence type="ECO:0000256" key="4">
    <source>
        <dbReference type="ARBA" id="ARBA00022801"/>
    </source>
</evidence>
<evidence type="ECO:0000256" key="3">
    <source>
        <dbReference type="ARBA" id="ARBA00022692"/>
    </source>
</evidence>
<feature type="transmembrane region" description="Helical" evidence="7">
    <location>
        <begin position="75"/>
        <end position="95"/>
    </location>
</feature>
<keyword evidence="9" id="KW-0645">Protease</keyword>
<evidence type="ECO:0000256" key="2">
    <source>
        <dbReference type="ARBA" id="ARBA00009045"/>
    </source>
</evidence>
<dbReference type="InterPro" id="IPR022764">
    <property type="entry name" value="Peptidase_S54_rhomboid_dom"/>
</dbReference>
<accession>A0ABU5CEU2</accession>
<keyword evidence="6 7" id="KW-0472">Membrane</keyword>
<dbReference type="RefSeq" id="WP_306068296.1">
    <property type="nucleotide sequence ID" value="NZ_JAROCA020000001.1"/>
</dbReference>